<gene>
    <name evidence="5" type="ORF">KQI88_13845</name>
</gene>
<protein>
    <submittedName>
        <fullName evidence="5">MerR family transcriptional regulator</fullName>
    </submittedName>
</protein>
<dbReference type="RefSeq" id="WP_216418283.1">
    <property type="nucleotide sequence ID" value="NZ_JAHLQK010000005.1"/>
</dbReference>
<keyword evidence="6" id="KW-1185">Reference proteome</keyword>
<dbReference type="CDD" id="cd04764">
    <property type="entry name" value="HTH_MlrA-like_sg1"/>
    <property type="match status" value="1"/>
</dbReference>
<sequence length="203" mass="23968">MINNKSTYSISEVSDRTGFKPHVIRFYEKEFNLNIPREDNNRRYFTNREIDQLLYIKELQSGGSSNKQIKEILQSKENIENEIDFSNDVAVSILDDSCNLTNVLKSTDNITVQFKNEILTTLEKYNYKNEINELKQKIEELTQQLNNEEKNKDKDVLICENAKLKLKVKEKSYEIAELKDKLKRQEYQKTSIFQRILKIKSAT</sequence>
<reference evidence="5 6" key="1">
    <citation type="submission" date="2021-06" db="EMBL/GenBank/DDBJ databases">
        <authorList>
            <person name="Sun Q."/>
            <person name="Li D."/>
        </authorList>
    </citation>
    <scope>NUCLEOTIDE SEQUENCE [LARGE SCALE GENOMIC DNA]</scope>
    <source>
        <strain evidence="5 6">MSJ-5</strain>
    </source>
</reference>
<dbReference type="PROSITE" id="PS50937">
    <property type="entry name" value="HTH_MERR_2"/>
    <property type="match status" value="1"/>
</dbReference>
<keyword evidence="2" id="KW-0804">Transcription</keyword>
<evidence type="ECO:0000259" key="4">
    <source>
        <dbReference type="PROSITE" id="PS50937"/>
    </source>
</evidence>
<dbReference type="EMBL" id="JAHLQK010000005">
    <property type="protein sequence ID" value="MBU5677501.1"/>
    <property type="molecule type" value="Genomic_DNA"/>
</dbReference>
<dbReference type="PANTHER" id="PTHR30204">
    <property type="entry name" value="REDOX-CYCLING DRUG-SENSING TRANSCRIPTIONAL ACTIVATOR SOXR"/>
    <property type="match status" value="1"/>
</dbReference>
<proteinExistence type="predicted"/>
<dbReference type="Pfam" id="PF13411">
    <property type="entry name" value="MerR_1"/>
    <property type="match status" value="1"/>
</dbReference>
<accession>A0ABS6G5U9</accession>
<evidence type="ECO:0000256" key="2">
    <source>
        <dbReference type="ARBA" id="ARBA00023163"/>
    </source>
</evidence>
<dbReference type="InterPro" id="IPR047057">
    <property type="entry name" value="MerR_fam"/>
</dbReference>
<dbReference type="SMART" id="SM00422">
    <property type="entry name" value="HTH_MERR"/>
    <property type="match status" value="1"/>
</dbReference>
<dbReference type="InterPro" id="IPR000551">
    <property type="entry name" value="MerR-type_HTH_dom"/>
</dbReference>
<evidence type="ECO:0000313" key="6">
    <source>
        <dbReference type="Proteomes" id="UP000779508"/>
    </source>
</evidence>
<feature type="domain" description="HTH merR-type" evidence="4">
    <location>
        <begin position="7"/>
        <end position="75"/>
    </location>
</feature>
<evidence type="ECO:0000256" key="1">
    <source>
        <dbReference type="ARBA" id="ARBA00023015"/>
    </source>
</evidence>
<feature type="coiled-coil region" evidence="3">
    <location>
        <begin position="124"/>
        <end position="188"/>
    </location>
</feature>
<evidence type="ECO:0000313" key="5">
    <source>
        <dbReference type="EMBL" id="MBU5677501.1"/>
    </source>
</evidence>
<dbReference type="Proteomes" id="UP000779508">
    <property type="component" value="Unassembled WGS sequence"/>
</dbReference>
<name>A0ABS6G5U9_9FIRM</name>
<comment type="caution">
    <text evidence="5">The sequence shown here is derived from an EMBL/GenBank/DDBJ whole genome shotgun (WGS) entry which is preliminary data.</text>
</comment>
<evidence type="ECO:0000256" key="3">
    <source>
        <dbReference type="SAM" id="Coils"/>
    </source>
</evidence>
<organism evidence="5 6">
    <name type="scientific">Alkaliphilus flagellatus</name>
    <dbReference type="NCBI Taxonomy" id="2841507"/>
    <lineage>
        <taxon>Bacteria</taxon>
        <taxon>Bacillati</taxon>
        <taxon>Bacillota</taxon>
        <taxon>Clostridia</taxon>
        <taxon>Peptostreptococcales</taxon>
        <taxon>Natronincolaceae</taxon>
        <taxon>Alkaliphilus</taxon>
    </lineage>
</organism>
<dbReference type="PANTHER" id="PTHR30204:SF69">
    <property type="entry name" value="MERR-FAMILY TRANSCRIPTIONAL REGULATOR"/>
    <property type="match status" value="1"/>
</dbReference>
<keyword evidence="1" id="KW-0805">Transcription regulation</keyword>
<keyword evidence="3" id="KW-0175">Coiled coil</keyword>